<dbReference type="InterPro" id="IPR008030">
    <property type="entry name" value="NmrA-like"/>
</dbReference>
<reference evidence="6 7" key="1">
    <citation type="journal article" date="2024" name="Nat. Commun.">
        <title>Phylogenomics reveals the evolutionary origins of lichenization in chlorophyte algae.</title>
        <authorList>
            <person name="Puginier C."/>
            <person name="Libourel C."/>
            <person name="Otte J."/>
            <person name="Skaloud P."/>
            <person name="Haon M."/>
            <person name="Grisel S."/>
            <person name="Petersen M."/>
            <person name="Berrin J.G."/>
            <person name="Delaux P.M."/>
            <person name="Dal Grande F."/>
            <person name="Keller J."/>
        </authorList>
    </citation>
    <scope>NUCLEOTIDE SEQUENCE [LARGE SCALE GENOMIC DNA]</scope>
    <source>
        <strain evidence="6 7">SAG 2036</strain>
    </source>
</reference>
<comment type="caution">
    <text evidence="6">The sequence shown here is derived from an EMBL/GenBank/DDBJ whole genome shotgun (WGS) entry which is preliminary data.</text>
</comment>
<evidence type="ECO:0000256" key="3">
    <source>
        <dbReference type="ARBA" id="ARBA00022640"/>
    </source>
</evidence>
<evidence type="ECO:0000256" key="4">
    <source>
        <dbReference type="ARBA" id="ARBA00023276"/>
    </source>
</evidence>
<name>A0AAW1PD26_9CHLO</name>
<dbReference type="SUPFAM" id="SSF51735">
    <property type="entry name" value="NAD(P)-binding Rossmann-fold domains"/>
    <property type="match status" value="1"/>
</dbReference>
<keyword evidence="4" id="KW-0604">Photosystem II</keyword>
<accession>A0AAW1PD26</accession>
<dbReference type="InterPro" id="IPR036291">
    <property type="entry name" value="NAD(P)-bd_dom_sf"/>
</dbReference>
<comment type="subcellular location">
    <subcellularLocation>
        <location evidence="1">Plastid</location>
    </subcellularLocation>
</comment>
<gene>
    <name evidence="6" type="ORF">WJX73_003599</name>
</gene>
<keyword evidence="2" id="KW-0602">Photosynthesis</keyword>
<dbReference type="EMBL" id="JALJOQ010000037">
    <property type="protein sequence ID" value="KAK9806497.1"/>
    <property type="molecule type" value="Genomic_DNA"/>
</dbReference>
<dbReference type="InterPro" id="IPR044256">
    <property type="entry name" value="HCF244-like"/>
</dbReference>
<evidence type="ECO:0000259" key="5">
    <source>
        <dbReference type="Pfam" id="PF05368"/>
    </source>
</evidence>
<dbReference type="GO" id="GO:0009523">
    <property type="term" value="C:photosystem II"/>
    <property type="evidence" value="ECO:0007669"/>
    <property type="project" value="UniProtKB-KW"/>
</dbReference>
<keyword evidence="3" id="KW-0934">Plastid</keyword>
<evidence type="ECO:0000256" key="2">
    <source>
        <dbReference type="ARBA" id="ARBA00022531"/>
    </source>
</evidence>
<dbReference type="PANTHER" id="PTHR47128">
    <property type="match status" value="1"/>
</dbReference>
<dbReference type="Gene3D" id="3.40.50.720">
    <property type="entry name" value="NAD(P)-binding Rossmann-like Domain"/>
    <property type="match status" value="1"/>
</dbReference>
<dbReference type="Pfam" id="PF05368">
    <property type="entry name" value="NmrA"/>
    <property type="match status" value="1"/>
</dbReference>
<keyword evidence="7" id="KW-1185">Reference proteome</keyword>
<organism evidence="6 7">
    <name type="scientific">Symbiochloris irregularis</name>
    <dbReference type="NCBI Taxonomy" id="706552"/>
    <lineage>
        <taxon>Eukaryota</taxon>
        <taxon>Viridiplantae</taxon>
        <taxon>Chlorophyta</taxon>
        <taxon>core chlorophytes</taxon>
        <taxon>Trebouxiophyceae</taxon>
        <taxon>Trebouxiales</taxon>
        <taxon>Trebouxiaceae</taxon>
        <taxon>Symbiochloris</taxon>
    </lineage>
</organism>
<sequence>MGQYLFRVLGSQRYAGGVKHSRGRHQCLRAVAQGTQVPKTSILVVGGTGTLGRQIVRRALDEGYEVRCIVRPRQNPADFLRDWGASTVQADLGDPTSLPAALVGIHTVIDCATARPEEPTTKVDWVGKKALIQCAQAMGIQRYLFFSIHNCEQHKTVPLMRIKACTEEFLQQSGVPYTIFRLCGFMQAIIGNYAVPILEERQVWGTTDQTRTAYMDSQDVAKLALASLRVEGTVGKRIPLAGPQAWTVSEVIKECEKLAGANAKVTEVPVWLLKAAHGFLRFNQWGRDAADRLAFVDILASNETFSADMAETYKLLGLDPSSTTTLQAYLQEYYSSILKKLKQVGASSKQTDFYV</sequence>
<evidence type="ECO:0000313" key="6">
    <source>
        <dbReference type="EMBL" id="KAK9806497.1"/>
    </source>
</evidence>
<dbReference type="Proteomes" id="UP001465755">
    <property type="component" value="Unassembled WGS sequence"/>
</dbReference>
<dbReference type="CDD" id="cd05243">
    <property type="entry name" value="SDR_a5"/>
    <property type="match status" value="1"/>
</dbReference>
<dbReference type="GO" id="GO:0015979">
    <property type="term" value="P:photosynthesis"/>
    <property type="evidence" value="ECO:0007669"/>
    <property type="project" value="UniProtKB-KW"/>
</dbReference>
<dbReference type="GO" id="GO:0009536">
    <property type="term" value="C:plastid"/>
    <property type="evidence" value="ECO:0007669"/>
    <property type="project" value="UniProtKB-SubCell"/>
</dbReference>
<proteinExistence type="predicted"/>
<dbReference type="PANTHER" id="PTHR47128:SF2">
    <property type="entry name" value="PROTEIN HIGH CHLOROPHYLL FLUORESCENCE PHENOTYPE 244, CHLOROPLASTIC"/>
    <property type="match status" value="1"/>
</dbReference>
<feature type="domain" description="NmrA-like" evidence="5">
    <location>
        <begin position="39"/>
        <end position="275"/>
    </location>
</feature>
<evidence type="ECO:0000313" key="7">
    <source>
        <dbReference type="Proteomes" id="UP001465755"/>
    </source>
</evidence>
<dbReference type="AlphaFoldDB" id="A0AAW1PD26"/>
<evidence type="ECO:0000256" key="1">
    <source>
        <dbReference type="ARBA" id="ARBA00004474"/>
    </source>
</evidence>
<protein>
    <recommendedName>
        <fullName evidence="5">NmrA-like domain-containing protein</fullName>
    </recommendedName>
</protein>